<dbReference type="EMBL" id="CP023434">
    <property type="protein sequence ID" value="AXY26723.1"/>
    <property type="molecule type" value="Genomic_DNA"/>
</dbReference>
<protein>
    <submittedName>
        <fullName evidence="1">Uncharacterized protein</fullName>
    </submittedName>
</protein>
<organism evidence="1 2">
    <name type="scientific">Suicoccus acidiformans</name>
    <dbReference type="NCBI Taxonomy" id="2036206"/>
    <lineage>
        <taxon>Bacteria</taxon>
        <taxon>Bacillati</taxon>
        <taxon>Bacillota</taxon>
        <taxon>Bacilli</taxon>
        <taxon>Lactobacillales</taxon>
        <taxon>Aerococcaceae</taxon>
        <taxon>Suicoccus</taxon>
    </lineage>
</organism>
<evidence type="ECO:0000313" key="1">
    <source>
        <dbReference type="EMBL" id="AXY26723.1"/>
    </source>
</evidence>
<gene>
    <name evidence="1" type="ORF">CL176_05675</name>
</gene>
<dbReference type="KEGG" id="abae:CL176_05675"/>
<proteinExistence type="predicted"/>
<accession>A0A347WNR6</accession>
<dbReference type="Proteomes" id="UP000263232">
    <property type="component" value="Chromosome"/>
</dbReference>
<evidence type="ECO:0000313" key="2">
    <source>
        <dbReference type="Proteomes" id="UP000263232"/>
    </source>
</evidence>
<name>A0A347WNR6_9LACT</name>
<dbReference type="AlphaFoldDB" id="A0A347WNR6"/>
<keyword evidence="2" id="KW-1185">Reference proteome</keyword>
<reference evidence="1 2" key="1">
    <citation type="submission" date="2017-09" db="EMBL/GenBank/DDBJ databases">
        <title>Complete genome sequence of Oxytococcus suis strain ZY16052.</title>
        <authorList>
            <person name="Li F."/>
        </authorList>
    </citation>
    <scope>NUCLEOTIDE SEQUENCE [LARGE SCALE GENOMIC DNA]</scope>
    <source>
        <strain evidence="1 2">ZY16052</strain>
    </source>
</reference>
<sequence length="67" mass="8148">MLFRSNKILRVFRVFLVNYNLLLTGYNELTLSVHYNQLILIWLITNFINNKYRKSTHTFISFPFFSL</sequence>